<name>A0ABN6MJ88_9ACTN</name>
<organism evidence="1 2">
    <name type="scientific">Raoultibacter timonensis</name>
    <dbReference type="NCBI Taxonomy" id="1907662"/>
    <lineage>
        <taxon>Bacteria</taxon>
        <taxon>Bacillati</taxon>
        <taxon>Actinomycetota</taxon>
        <taxon>Coriobacteriia</taxon>
        <taxon>Eggerthellales</taxon>
        <taxon>Eggerthellaceae</taxon>
        <taxon>Raoultibacter</taxon>
    </lineage>
</organism>
<dbReference type="EMBL" id="AP025564">
    <property type="protein sequence ID" value="BDE97824.1"/>
    <property type="molecule type" value="Genomic_DNA"/>
</dbReference>
<evidence type="ECO:0000313" key="2">
    <source>
        <dbReference type="Proteomes" id="UP001320544"/>
    </source>
</evidence>
<keyword evidence="2" id="KW-1185">Reference proteome</keyword>
<sequence>MNRYERTRVLVGGDPGVAQAIAAEIEEICEVEVLDAPREELVMVKVRESARNSLFYLGEALMCSCRVRIADAMGFGYVLGSKRNAAYNLALIDAAFSSGEEFERMPKWEERIEKEAKRQRDKRAKNRALIERTRVDFSTMDGDA</sequence>
<protein>
    <recommendedName>
        <fullName evidence="3">Phosphonate C-P lyase system protein PhnG</fullName>
    </recommendedName>
</protein>
<dbReference type="Proteomes" id="UP001320544">
    <property type="component" value="Chromosome"/>
</dbReference>
<dbReference type="InterPro" id="IPR009609">
    <property type="entry name" value="Phosphonate_metab_PhnG"/>
</dbReference>
<dbReference type="RefSeq" id="WP_102380221.1">
    <property type="nucleotide sequence ID" value="NZ_AP025564.1"/>
</dbReference>
<evidence type="ECO:0000313" key="1">
    <source>
        <dbReference type="EMBL" id="BDE97824.1"/>
    </source>
</evidence>
<accession>A0ABN6MJ88</accession>
<evidence type="ECO:0008006" key="3">
    <source>
        <dbReference type="Google" id="ProtNLM"/>
    </source>
</evidence>
<proteinExistence type="predicted"/>
<reference evidence="1 2" key="1">
    <citation type="submission" date="2022-01" db="EMBL/GenBank/DDBJ databases">
        <title>Novel bile acid biosynthetic pathways are enriched in the microbiome of centenarians.</title>
        <authorList>
            <person name="Sato Y."/>
            <person name="Atarashi K."/>
            <person name="Plichta R.D."/>
            <person name="Arai Y."/>
            <person name="Sasajima S."/>
            <person name="Kearney M.S."/>
            <person name="Suda W."/>
            <person name="Takeshita K."/>
            <person name="Sasaki T."/>
            <person name="Okamoto S."/>
            <person name="Skelly N.A."/>
            <person name="Okamura Y."/>
            <person name="Vlamakis H."/>
            <person name="Li Y."/>
            <person name="Tanoue T."/>
            <person name="Takei H."/>
            <person name="Nittono H."/>
            <person name="Narushima S."/>
            <person name="Irie J."/>
            <person name="Itoh H."/>
            <person name="Moriya K."/>
            <person name="Sugiura Y."/>
            <person name="Suematsu M."/>
            <person name="Moritoki N."/>
            <person name="Shibata S."/>
            <person name="Littman R.D."/>
            <person name="Fischbach A.M."/>
            <person name="Uwamino Y."/>
            <person name="Inoue T."/>
            <person name="Honda A."/>
            <person name="Hattori M."/>
            <person name="Murai T."/>
            <person name="Xavier J.R."/>
            <person name="Hirose N."/>
            <person name="Honda K."/>
        </authorList>
    </citation>
    <scope>NUCLEOTIDE SEQUENCE [LARGE SCALE GENOMIC DNA]</scope>
    <source>
        <strain evidence="1 2">CE91-St30</strain>
    </source>
</reference>
<dbReference type="Pfam" id="PF06754">
    <property type="entry name" value="PhnG"/>
    <property type="match status" value="1"/>
</dbReference>
<gene>
    <name evidence="1" type="ORF">CE91St30_31570</name>
</gene>
<dbReference type="NCBIfam" id="TIGR03293">
    <property type="entry name" value="PhnG_redo"/>
    <property type="match status" value="1"/>
</dbReference>